<dbReference type="SUPFAM" id="SSF46785">
    <property type="entry name" value="Winged helix' DNA-binding domain"/>
    <property type="match status" value="1"/>
</dbReference>
<accession>A0A5B0T8W9</accession>
<evidence type="ECO:0000259" key="5">
    <source>
        <dbReference type="PROSITE" id="PS50931"/>
    </source>
</evidence>
<dbReference type="Proteomes" id="UP000323297">
    <property type="component" value="Unassembled WGS sequence"/>
</dbReference>
<dbReference type="InterPro" id="IPR000847">
    <property type="entry name" value="LysR_HTH_N"/>
</dbReference>
<comment type="similarity">
    <text evidence="1">Belongs to the LysR transcriptional regulatory family.</text>
</comment>
<dbReference type="Gene3D" id="3.40.190.290">
    <property type="match status" value="1"/>
</dbReference>
<feature type="domain" description="HTH lysR-type" evidence="5">
    <location>
        <begin position="21"/>
        <end position="63"/>
    </location>
</feature>
<evidence type="ECO:0000313" key="6">
    <source>
        <dbReference type="EMBL" id="KAA1146411.1"/>
    </source>
</evidence>
<name>A0A5B0T8W9_9ENTR</name>
<dbReference type="PROSITE" id="PS50931">
    <property type="entry name" value="HTH_LYSR"/>
    <property type="match status" value="1"/>
</dbReference>
<dbReference type="InterPro" id="IPR050950">
    <property type="entry name" value="HTH-type_LysR_regulators"/>
</dbReference>
<dbReference type="EMBL" id="VTZD01000003">
    <property type="protein sequence ID" value="KAA1146411.1"/>
    <property type="molecule type" value="Genomic_DNA"/>
</dbReference>
<dbReference type="Pfam" id="PF03466">
    <property type="entry name" value="LysR_substrate"/>
    <property type="match status" value="1"/>
</dbReference>
<keyword evidence="2" id="KW-0805">Transcription regulation</keyword>
<dbReference type="GO" id="GO:0003677">
    <property type="term" value="F:DNA binding"/>
    <property type="evidence" value="ECO:0007669"/>
    <property type="project" value="UniProtKB-KW"/>
</dbReference>
<dbReference type="GO" id="GO:0003700">
    <property type="term" value="F:DNA-binding transcription factor activity"/>
    <property type="evidence" value="ECO:0007669"/>
    <property type="project" value="InterPro"/>
</dbReference>
<keyword evidence="4" id="KW-0804">Transcription</keyword>
<evidence type="ECO:0000256" key="4">
    <source>
        <dbReference type="ARBA" id="ARBA00023163"/>
    </source>
</evidence>
<gene>
    <name evidence="6" type="ORF">D3H66_01480</name>
</gene>
<evidence type="ECO:0000313" key="7">
    <source>
        <dbReference type="Proteomes" id="UP000323297"/>
    </source>
</evidence>
<evidence type="ECO:0000256" key="2">
    <source>
        <dbReference type="ARBA" id="ARBA00023015"/>
    </source>
</evidence>
<dbReference type="Gene3D" id="1.10.10.10">
    <property type="entry name" value="Winged helix-like DNA-binding domain superfamily/Winged helix DNA-binding domain"/>
    <property type="match status" value="1"/>
</dbReference>
<reference evidence="6 7" key="1">
    <citation type="submission" date="2019-08" db="EMBL/GenBank/DDBJ databases">
        <title>Draft genome sequence of Citrobacter portucalensis strain isolated from green turtle.</title>
        <authorList>
            <person name="Fernandes M.R."/>
            <person name="Sellera F.P."/>
            <person name="Goldeberg D.W."/>
            <person name="Costa D.C."/>
            <person name="Lincopan N."/>
        </authorList>
    </citation>
    <scope>NUCLEOTIDE SEQUENCE [LARGE SCALE GENOMIC DNA]</scope>
    <source>
        <strain evidence="6 7">TV06</strain>
    </source>
</reference>
<dbReference type="PANTHER" id="PTHR30419">
    <property type="entry name" value="HTH-TYPE TRANSCRIPTIONAL REGULATOR YBHD"/>
    <property type="match status" value="1"/>
</dbReference>
<keyword evidence="3" id="KW-0238">DNA-binding</keyword>
<evidence type="ECO:0000256" key="1">
    <source>
        <dbReference type="ARBA" id="ARBA00009437"/>
    </source>
</evidence>
<protein>
    <submittedName>
        <fullName evidence="6">LysR family transcriptional regulator</fullName>
    </submittedName>
</protein>
<dbReference type="InterPro" id="IPR005119">
    <property type="entry name" value="LysR_subst-bd"/>
</dbReference>
<dbReference type="RefSeq" id="WP_149607181.1">
    <property type="nucleotide sequence ID" value="NZ_VTZD01000003.1"/>
</dbReference>
<dbReference type="AlphaFoldDB" id="A0A5B0T8W9"/>
<organism evidence="6 7">
    <name type="scientific">Citrobacter portucalensis</name>
    <dbReference type="NCBI Taxonomy" id="1639133"/>
    <lineage>
        <taxon>Bacteria</taxon>
        <taxon>Pseudomonadati</taxon>
        <taxon>Pseudomonadota</taxon>
        <taxon>Gammaproteobacteria</taxon>
        <taxon>Enterobacterales</taxon>
        <taxon>Enterobacteriaceae</taxon>
        <taxon>Citrobacter</taxon>
        <taxon>Citrobacter freundii complex</taxon>
    </lineage>
</organism>
<dbReference type="PANTHER" id="PTHR30419:SF8">
    <property type="entry name" value="NITROGEN ASSIMILATION TRANSCRIPTIONAL ACTIVATOR-RELATED"/>
    <property type="match status" value="1"/>
</dbReference>
<dbReference type="InterPro" id="IPR036390">
    <property type="entry name" value="WH_DNA-bd_sf"/>
</dbReference>
<dbReference type="InterPro" id="IPR036388">
    <property type="entry name" value="WH-like_DNA-bd_sf"/>
</dbReference>
<sequence>MTLSTYPEKAICYLYMVGLYGGIRRAADILGFNPSVVSRQISLLERTIQLPLLEKRGRNVVLTEAGRLLADDYAITQQKRNELERQLSDMRHMRGGTVTLRVGQGMVQEIITHVVSDFAQIYPNVFVDITSGNMETSMELIARGEVDMAVGFGPVGQPALKRYSYNRGAICAIVRKDHVISDLKKVTLQELSRHRLIAMHDNFGLQRYLTAMFRDEAIMFRPSYCCNLFTSAIALCRAGLGIAFMTEQTANANSYPGELTAIPIDHHIARECQWHVLRSSDHRFTPAAHYLWKLLCNYLSDSST</sequence>
<evidence type="ECO:0000256" key="3">
    <source>
        <dbReference type="ARBA" id="ARBA00023125"/>
    </source>
</evidence>
<proteinExistence type="inferred from homology"/>
<dbReference type="Pfam" id="PF00126">
    <property type="entry name" value="HTH_1"/>
    <property type="match status" value="1"/>
</dbReference>
<dbReference type="GO" id="GO:0005829">
    <property type="term" value="C:cytosol"/>
    <property type="evidence" value="ECO:0007669"/>
    <property type="project" value="TreeGrafter"/>
</dbReference>
<dbReference type="SUPFAM" id="SSF53850">
    <property type="entry name" value="Periplasmic binding protein-like II"/>
    <property type="match status" value="1"/>
</dbReference>
<comment type="caution">
    <text evidence="6">The sequence shown here is derived from an EMBL/GenBank/DDBJ whole genome shotgun (WGS) entry which is preliminary data.</text>
</comment>